<proteinExistence type="predicted"/>
<reference evidence="2 3" key="1">
    <citation type="submission" date="2016-11" db="EMBL/GenBank/DDBJ databases">
        <authorList>
            <person name="Jaros S."/>
            <person name="Januszkiewicz K."/>
            <person name="Wedrychowicz H."/>
        </authorList>
    </citation>
    <scope>NUCLEOTIDE SEQUENCE [LARGE SCALE GENOMIC DNA]</scope>
    <source>
        <strain evidence="2 3">DSM 21758</strain>
    </source>
</reference>
<organism evidence="2 3">
    <name type="scientific">Clostridium cavendishii DSM 21758</name>
    <dbReference type="NCBI Taxonomy" id="1121302"/>
    <lineage>
        <taxon>Bacteria</taxon>
        <taxon>Bacillati</taxon>
        <taxon>Bacillota</taxon>
        <taxon>Clostridia</taxon>
        <taxon>Eubacteriales</taxon>
        <taxon>Clostridiaceae</taxon>
        <taxon>Clostridium</taxon>
    </lineage>
</organism>
<dbReference type="RefSeq" id="WP_072985220.1">
    <property type="nucleotide sequence ID" value="NZ_FQZB01000004.1"/>
</dbReference>
<evidence type="ECO:0000313" key="2">
    <source>
        <dbReference type="EMBL" id="SHI68651.1"/>
    </source>
</evidence>
<dbReference type="OrthoDB" id="4827574at2"/>
<dbReference type="Pfam" id="PF25191">
    <property type="entry name" value="DUF7832"/>
    <property type="match status" value="1"/>
</dbReference>
<dbReference type="STRING" id="1121302.SAMN02745163_00642"/>
<evidence type="ECO:0000313" key="3">
    <source>
        <dbReference type="Proteomes" id="UP000184310"/>
    </source>
</evidence>
<accession>A0A1M6D678</accession>
<feature type="domain" description="DUF7832" evidence="1">
    <location>
        <begin position="31"/>
        <end position="124"/>
    </location>
</feature>
<keyword evidence="3" id="KW-1185">Reference proteome</keyword>
<evidence type="ECO:0000259" key="1">
    <source>
        <dbReference type="Pfam" id="PF25191"/>
    </source>
</evidence>
<dbReference type="EMBL" id="FQZB01000004">
    <property type="protein sequence ID" value="SHI68651.1"/>
    <property type="molecule type" value="Genomic_DNA"/>
</dbReference>
<dbReference type="Proteomes" id="UP000184310">
    <property type="component" value="Unassembled WGS sequence"/>
</dbReference>
<sequence length="159" mass="19280">MAVFDSYDNYYDKAMEAYCSSNKIQPKDINDEQNQIIIERSCVHIAFYIVWIINNKLEGDIHKEYDSEKLEKVRRKEMTGVDFFLTCCDGKLWSDDFSDKGLAFTEYYYASKEFMKDYVDFVFNELYDVPCEFNFNWDDFKKFEYVLDRRYKTFCEKSK</sequence>
<protein>
    <recommendedName>
        <fullName evidence="1">DUF7832 domain-containing protein</fullName>
    </recommendedName>
</protein>
<dbReference type="AlphaFoldDB" id="A0A1M6D678"/>
<dbReference type="InterPro" id="IPR057154">
    <property type="entry name" value="DUF7832"/>
</dbReference>
<name>A0A1M6D678_9CLOT</name>
<gene>
    <name evidence="2" type="ORF">SAMN02745163_00642</name>
</gene>